<comment type="subcellular location">
    <subcellularLocation>
        <location evidence="1">Cytoplasm</location>
    </subcellularLocation>
</comment>
<reference evidence="5" key="5">
    <citation type="submission" date="2020-01" db="EMBL/GenBank/DDBJ databases">
        <authorList>
            <consortium name="NCBI Pathogen Detection Project"/>
        </authorList>
    </citation>
    <scope>NUCLEOTIDE SEQUENCE</scope>
    <source>
        <strain evidence="5">OLC2673_Aeromonas</strain>
    </source>
</reference>
<dbReference type="InterPro" id="IPR033877">
    <property type="entry name" value="Frm2/Hbn1"/>
</dbReference>
<dbReference type="SUPFAM" id="SSF55469">
    <property type="entry name" value="FMN-dependent nitroreductase-like"/>
    <property type="match status" value="1"/>
</dbReference>
<reference evidence="6" key="4">
    <citation type="submission" date="2018-02" db="EMBL/GenBank/DDBJ databases">
        <authorList>
            <person name="Williamson C."/>
        </authorList>
    </citation>
    <scope>NUCLEOTIDE SEQUENCE</scope>
    <source>
        <strain evidence="6">AFG_SD03_1510_Ahy_093</strain>
    </source>
</reference>
<evidence type="ECO:0000313" key="6">
    <source>
        <dbReference type="EMBL" id="RCF52930.1"/>
    </source>
</evidence>
<dbReference type="GO" id="GO:0005737">
    <property type="term" value="C:cytoplasm"/>
    <property type="evidence" value="ECO:0007669"/>
    <property type="project" value="UniProtKB-SubCell"/>
</dbReference>
<dbReference type="Proteomes" id="UP000859505">
    <property type="component" value="Unassembled WGS sequence"/>
</dbReference>
<feature type="domain" description="Nitroreductase" evidence="4">
    <location>
        <begin position="9"/>
        <end position="178"/>
    </location>
</feature>
<comment type="caution">
    <text evidence="5">The sequence shown here is derived from an EMBL/GenBank/DDBJ whole genome shotgun (WGS) entry which is preliminary data.</text>
</comment>
<evidence type="ECO:0000313" key="8">
    <source>
        <dbReference type="Proteomes" id="UP000859505"/>
    </source>
</evidence>
<dbReference type="eggNOG" id="COG3560">
    <property type="taxonomic scope" value="Bacteria"/>
</dbReference>
<reference evidence="5" key="1">
    <citation type="journal article" date="2018" name="Genome Biol.">
        <title>SKESA: strategic k-mer extension for scrupulous assemblies.</title>
        <authorList>
            <person name="Souvorov A."/>
            <person name="Agarwala R."/>
            <person name="Lipman D.J."/>
        </authorList>
    </citation>
    <scope>NUCLEOTIDE SEQUENCE</scope>
    <source>
        <strain evidence="5">OLC2673_Aeromonas</strain>
    </source>
</reference>
<evidence type="ECO:0000259" key="4">
    <source>
        <dbReference type="Pfam" id="PF00881"/>
    </source>
</evidence>
<dbReference type="PANTHER" id="PTHR43035">
    <property type="entry name" value="FATTY ACID REPRESSION MUTANT PROTEIN 2-RELATED"/>
    <property type="match status" value="1"/>
</dbReference>
<sequence>MSSPFIEQIKVRRTIYALGDQVSHTPEQLTTLIQDAIKHSPSSFNSQSSRAVILFGAQHHKLWDIVKAELKKIVPPEAYPQSEAKVDGSFRAGFGTVLFFEDTDVIKDLQQKFALYADNFPIWSEHATGIAQFAVWTTLAQEKIGASLQHYNPLIDQAVHKEWNLPASWLLRAQMPFGSIKQPAGDKTFMDDAARFRVFK</sequence>
<organism evidence="5 8">
    <name type="scientific">Aeromonas hydrophila</name>
    <dbReference type="NCBI Taxonomy" id="644"/>
    <lineage>
        <taxon>Bacteria</taxon>
        <taxon>Pseudomonadati</taxon>
        <taxon>Pseudomonadota</taxon>
        <taxon>Gammaproteobacteria</taxon>
        <taxon>Aeromonadales</taxon>
        <taxon>Aeromonadaceae</taxon>
        <taxon>Aeromonas</taxon>
    </lineage>
</organism>
<name>A0A081UMV4_AERHY</name>
<reference evidence="7" key="3">
    <citation type="submission" date="2018-02" db="EMBL/GenBank/DDBJ databases">
        <title>Phenotypic characterization and whole genome analysis of multidrug-resistant, extended-spectrum beta-lactamase-producing bacteria isolated from dogs in Germany.</title>
        <authorList>
            <person name="Williamson C."/>
        </authorList>
    </citation>
    <scope>NUCLEOTIDE SEQUENCE [LARGE SCALE GENOMIC DNA]</scope>
    <source>
        <strain evidence="7">AFG_SD03_1510_Ahy_093</strain>
    </source>
</reference>
<dbReference type="KEGG" id="ahh:RY45_16670"/>
<dbReference type="KEGG" id="aaj:BOQ57_16570"/>
<dbReference type="Gene3D" id="3.40.109.10">
    <property type="entry name" value="NADH Oxidase"/>
    <property type="match status" value="1"/>
</dbReference>
<dbReference type="AlphaFoldDB" id="A0A081UMV4"/>
<dbReference type="PANTHER" id="PTHR43035:SF1">
    <property type="entry name" value="FATTY ACID REPRESSION MUTANT PROTEIN 2-RELATED"/>
    <property type="match status" value="1"/>
</dbReference>
<accession>A0A081UMV4</accession>
<dbReference type="GO" id="GO:0016491">
    <property type="term" value="F:oxidoreductase activity"/>
    <property type="evidence" value="ECO:0007669"/>
    <property type="project" value="UniProtKB-KW"/>
</dbReference>
<evidence type="ECO:0000256" key="2">
    <source>
        <dbReference type="ARBA" id="ARBA00022490"/>
    </source>
</evidence>
<evidence type="ECO:0000256" key="1">
    <source>
        <dbReference type="ARBA" id="ARBA00004496"/>
    </source>
</evidence>
<proteinExistence type="predicted"/>
<protein>
    <submittedName>
        <fullName evidence="5 6">Nitroreductase</fullName>
    </submittedName>
</protein>
<dbReference type="Pfam" id="PF00881">
    <property type="entry name" value="Nitroreductase"/>
    <property type="match status" value="1"/>
</dbReference>
<keyword evidence="3" id="KW-0560">Oxidoreductase</keyword>
<evidence type="ECO:0000313" key="7">
    <source>
        <dbReference type="Proteomes" id="UP000253075"/>
    </source>
</evidence>
<dbReference type="GO" id="GO:0034599">
    <property type="term" value="P:cellular response to oxidative stress"/>
    <property type="evidence" value="ECO:0007669"/>
    <property type="project" value="InterPro"/>
</dbReference>
<dbReference type="Proteomes" id="UP000253075">
    <property type="component" value="Unassembled WGS sequence"/>
</dbReference>
<evidence type="ECO:0000256" key="3">
    <source>
        <dbReference type="ARBA" id="ARBA00023002"/>
    </source>
</evidence>
<dbReference type="InterPro" id="IPR000415">
    <property type="entry name" value="Nitroreductase-like"/>
</dbReference>
<dbReference type="CDD" id="cd02140">
    <property type="entry name" value="Frm2-like"/>
    <property type="match status" value="1"/>
</dbReference>
<dbReference type="RefSeq" id="WP_016351664.1">
    <property type="nucleotide sequence ID" value="NZ_AP019193.1"/>
</dbReference>
<evidence type="ECO:0000313" key="5">
    <source>
        <dbReference type="EMBL" id="HAT6343261.1"/>
    </source>
</evidence>
<dbReference type="EMBL" id="PUTQ01000002">
    <property type="protein sequence ID" value="RCF52930.1"/>
    <property type="molecule type" value="Genomic_DNA"/>
</dbReference>
<gene>
    <name evidence="6" type="ORF">C6C11_02240</name>
    <name evidence="5" type="ORF">JAJ28_000958</name>
</gene>
<dbReference type="EMBL" id="DACTUL010000005">
    <property type="protein sequence ID" value="HAT6343261.1"/>
    <property type="molecule type" value="Genomic_DNA"/>
</dbReference>
<reference evidence="6 7" key="2">
    <citation type="journal article" date="2018" name="PLoS ONE">
        <title>Phenotypic characterization and whole genome analysis of extended-spectrum beta-lactamase-producing bacteria isolated from dogs in Germany.</title>
        <authorList>
            <person name="Boehmer T."/>
            <person name="Vogler A.J."/>
            <person name="Thomas A."/>
            <person name="Sauer S."/>
            <person name="Hergenroether M."/>
            <person name="Straubinger R.K."/>
            <person name="Birdsell D."/>
            <person name="Keim P."/>
            <person name="Sahl J.W."/>
            <person name="Williamson C.H."/>
            <person name="Riehm J.M."/>
        </authorList>
    </citation>
    <scope>NUCLEOTIDE SEQUENCE [LARGE SCALE GENOMIC DNA]</scope>
    <source>
        <strain evidence="6 7">AFG_SD03_1510_Ahy_093</strain>
    </source>
</reference>
<keyword evidence="2" id="KW-0963">Cytoplasm</keyword>
<dbReference type="InterPro" id="IPR029479">
    <property type="entry name" value="Nitroreductase"/>
</dbReference>
<dbReference type="SMR" id="A0A081UMV4"/>
<dbReference type="FunFam" id="3.40.109.10:FF:000001">
    <property type="entry name" value="Nitroreductase family"/>
    <property type="match status" value="1"/>
</dbReference>